<protein>
    <submittedName>
        <fullName evidence="2">Uncharacterized protein</fullName>
    </submittedName>
</protein>
<feature type="chain" id="PRO_5003625332" evidence="1">
    <location>
        <begin position="23"/>
        <end position="190"/>
    </location>
</feature>
<dbReference type="HOGENOM" id="CLU_1460369_0_0_9"/>
<proteinExistence type="predicted"/>
<dbReference type="EMBL" id="CP003422">
    <property type="protein sequence ID" value="AFH62303.1"/>
    <property type="molecule type" value="Genomic_DNA"/>
</dbReference>
<keyword evidence="1" id="KW-0732">Signal</keyword>
<name>I0BIV6_9BACL</name>
<feature type="signal peptide" evidence="1">
    <location>
        <begin position="1"/>
        <end position="22"/>
    </location>
</feature>
<organism evidence="2 3">
    <name type="scientific">Paenibacillus mucilaginosus K02</name>
    <dbReference type="NCBI Taxonomy" id="997761"/>
    <lineage>
        <taxon>Bacteria</taxon>
        <taxon>Bacillati</taxon>
        <taxon>Bacillota</taxon>
        <taxon>Bacilli</taxon>
        <taxon>Bacillales</taxon>
        <taxon>Paenibacillaceae</taxon>
        <taxon>Paenibacillus</taxon>
    </lineage>
</organism>
<dbReference type="RefSeq" id="WP_014650916.1">
    <property type="nucleotide sequence ID" value="NC_017672.3"/>
</dbReference>
<gene>
    <name evidence="2" type="ORF">B2K_16505</name>
</gene>
<reference evidence="2 3" key="1">
    <citation type="submission" date="2013-06" db="EMBL/GenBank/DDBJ databases">
        <title>Complete genome sequence of Paenibacillus mucilaginosus K02.</title>
        <authorList>
            <person name="Xiao B."/>
            <person name="Sun L."/>
            <person name="Xiao L."/>
            <person name="Lian B."/>
        </authorList>
    </citation>
    <scope>NUCLEOTIDE SEQUENCE [LARGE SCALE GENOMIC DNA]</scope>
    <source>
        <strain evidence="2 3">K02</strain>
    </source>
</reference>
<dbReference type="OrthoDB" id="2377048at2"/>
<dbReference type="KEGG" id="pmw:B2K_16505"/>
<evidence type="ECO:0000313" key="2">
    <source>
        <dbReference type="EMBL" id="AFH62303.1"/>
    </source>
</evidence>
<evidence type="ECO:0000313" key="3">
    <source>
        <dbReference type="Proteomes" id="UP000007392"/>
    </source>
</evidence>
<evidence type="ECO:0000256" key="1">
    <source>
        <dbReference type="SAM" id="SignalP"/>
    </source>
</evidence>
<dbReference type="Proteomes" id="UP000007392">
    <property type="component" value="Chromosome"/>
</dbReference>
<dbReference type="AlphaFoldDB" id="I0BIV6"/>
<accession>I0BIV6</accession>
<sequence length="190" mass="21832">MKLRIRLLIITFFAPFCLSANAAPDSEIPDYETRYDQFIKSASFEPLNKALKECEEHFKRNINLPMKLPQISFTHQMAVCIRDKNGTNSMLEISHLNQYDGNHHYSIRVNPLETKFTKFPFDQDVIKVYTLKDGSKAIYGTTRKRRNEKASFNLLVFEKGNLQYTLSIDADIEGVVTADSLVQIAESVMD</sequence>